<dbReference type="Proteomes" id="UP000199412">
    <property type="component" value="Unassembled WGS sequence"/>
</dbReference>
<accession>A0A1G6YT97</accession>
<name>A0A1G6YT97_9PROT</name>
<dbReference type="STRING" id="69960.SAMN05421720_102123"/>
<evidence type="ECO:0000313" key="2">
    <source>
        <dbReference type="Proteomes" id="UP000199412"/>
    </source>
</evidence>
<reference evidence="1 2" key="1">
    <citation type="submission" date="2016-10" db="EMBL/GenBank/DDBJ databases">
        <authorList>
            <person name="de Groot N.N."/>
        </authorList>
    </citation>
    <scope>NUCLEOTIDE SEQUENCE [LARGE SCALE GENOMIC DNA]</scope>
    <source>
        <strain evidence="1 2">ATCC 700224</strain>
    </source>
</reference>
<dbReference type="AlphaFoldDB" id="A0A1G6YT97"/>
<organism evidence="1 2">
    <name type="scientific">Rhodospira trueperi</name>
    <dbReference type="NCBI Taxonomy" id="69960"/>
    <lineage>
        <taxon>Bacteria</taxon>
        <taxon>Pseudomonadati</taxon>
        <taxon>Pseudomonadota</taxon>
        <taxon>Alphaproteobacteria</taxon>
        <taxon>Rhodospirillales</taxon>
        <taxon>Rhodospirillaceae</taxon>
        <taxon>Rhodospira</taxon>
    </lineage>
</organism>
<proteinExistence type="predicted"/>
<evidence type="ECO:0000313" key="1">
    <source>
        <dbReference type="EMBL" id="SDD93639.1"/>
    </source>
</evidence>
<protein>
    <submittedName>
        <fullName evidence="1">Uncharacterized protein</fullName>
    </submittedName>
</protein>
<dbReference type="EMBL" id="FNAP01000002">
    <property type="protein sequence ID" value="SDD93639.1"/>
    <property type="molecule type" value="Genomic_DNA"/>
</dbReference>
<dbReference type="RefSeq" id="WP_143027082.1">
    <property type="nucleotide sequence ID" value="NZ_FNAP01000002.1"/>
</dbReference>
<keyword evidence="2" id="KW-1185">Reference proteome</keyword>
<gene>
    <name evidence="1" type="ORF">SAMN05421720_102123</name>
</gene>
<sequence length="134" mass="15432">MALVDSEKKARLVASLINRTVEGRVHWRESVNEGEFVTDFSSSSISILQHKWDDSYVHSLSVTNHRGDIVDRFHLEDVIHYIISEGRESVLFSEQTREASGEAKHIPDYFYDLVRYNVMKVDDVYDGVLQELAS</sequence>